<gene>
    <name evidence="2" type="ORF">HNR65_002089</name>
</gene>
<comment type="caution">
    <text evidence="2">The sequence shown here is derived from an EMBL/GenBank/DDBJ whole genome shotgun (WGS) entry which is preliminary data.</text>
</comment>
<proteinExistence type="predicted"/>
<organism evidence="2 3">
    <name type="scientific">Desulfosalsimonas propionicica</name>
    <dbReference type="NCBI Taxonomy" id="332175"/>
    <lineage>
        <taxon>Bacteria</taxon>
        <taxon>Pseudomonadati</taxon>
        <taxon>Thermodesulfobacteriota</taxon>
        <taxon>Desulfobacteria</taxon>
        <taxon>Desulfobacterales</taxon>
        <taxon>Desulfosalsimonadaceae</taxon>
        <taxon>Desulfosalsimonas</taxon>
    </lineage>
</organism>
<sequence length="157" mass="17729">MTTVFSGDISRMVLKRSLRADQGEVSLDSQMLQVLMELDGKKKLGEVAQSLQMSMKDLRGVVQKLHQLKLCEPSQDSMPVLGKDFLDFLSSQLSRAMGPIADVVIEDEIRDMGETANRFPAHRAAELVDLLARQILREERKVAFQQAMVKKLREIQT</sequence>
<evidence type="ECO:0000313" key="3">
    <source>
        <dbReference type="Proteomes" id="UP000525298"/>
    </source>
</evidence>
<feature type="domain" description="DUF8082" evidence="1">
    <location>
        <begin position="84"/>
        <end position="153"/>
    </location>
</feature>
<protein>
    <recommendedName>
        <fullName evidence="1">DUF8082 domain-containing protein</fullName>
    </recommendedName>
</protein>
<evidence type="ECO:0000313" key="2">
    <source>
        <dbReference type="EMBL" id="MBA2881758.1"/>
    </source>
</evidence>
<dbReference type="EMBL" id="JACDUS010000005">
    <property type="protein sequence ID" value="MBA2881758.1"/>
    <property type="molecule type" value="Genomic_DNA"/>
</dbReference>
<accession>A0A7W0C9Q6</accession>
<dbReference type="Proteomes" id="UP000525298">
    <property type="component" value="Unassembled WGS sequence"/>
</dbReference>
<evidence type="ECO:0000259" key="1">
    <source>
        <dbReference type="Pfam" id="PF26309"/>
    </source>
</evidence>
<dbReference type="InterPro" id="IPR058395">
    <property type="entry name" value="DUF8082"/>
</dbReference>
<name>A0A7W0C9Q6_9BACT</name>
<reference evidence="2 3" key="1">
    <citation type="submission" date="2020-07" db="EMBL/GenBank/DDBJ databases">
        <title>Genomic Encyclopedia of Type Strains, Phase IV (KMG-IV): sequencing the most valuable type-strain genomes for metagenomic binning, comparative biology and taxonomic classification.</title>
        <authorList>
            <person name="Goeker M."/>
        </authorList>
    </citation>
    <scope>NUCLEOTIDE SEQUENCE [LARGE SCALE GENOMIC DNA]</scope>
    <source>
        <strain evidence="2 3">DSM 17721</strain>
    </source>
</reference>
<dbReference type="Pfam" id="PF26309">
    <property type="entry name" value="DUF8082"/>
    <property type="match status" value="1"/>
</dbReference>
<dbReference type="AlphaFoldDB" id="A0A7W0C9Q6"/>
<dbReference type="RefSeq" id="WP_181551414.1">
    <property type="nucleotide sequence ID" value="NZ_JACDUS010000005.1"/>
</dbReference>
<keyword evidence="3" id="KW-1185">Reference proteome</keyword>